<dbReference type="PANTHER" id="PTHR47338:SF5">
    <property type="entry name" value="ZN(II)2CYS6 TRANSCRIPTION FACTOR (EUROFUNG)"/>
    <property type="match status" value="1"/>
</dbReference>
<dbReference type="HOGENOM" id="CLU_011017_2_1_1"/>
<proteinExistence type="predicted"/>
<dbReference type="GO" id="GO:0005634">
    <property type="term" value="C:nucleus"/>
    <property type="evidence" value="ECO:0007669"/>
    <property type="project" value="UniProtKB-SubCell"/>
</dbReference>
<keyword evidence="2" id="KW-0479">Metal-binding</keyword>
<dbReference type="Proteomes" id="UP000053617">
    <property type="component" value="Unassembled WGS sequence"/>
</dbReference>
<evidence type="ECO:0000256" key="2">
    <source>
        <dbReference type="ARBA" id="ARBA00022723"/>
    </source>
</evidence>
<dbReference type="SMART" id="SM00906">
    <property type="entry name" value="Fungal_trans"/>
    <property type="match status" value="1"/>
</dbReference>
<feature type="compositionally biased region" description="Polar residues" evidence="6">
    <location>
        <begin position="38"/>
        <end position="53"/>
    </location>
</feature>
<dbReference type="GO" id="GO:0006351">
    <property type="term" value="P:DNA-templated transcription"/>
    <property type="evidence" value="ECO:0007669"/>
    <property type="project" value="InterPro"/>
</dbReference>
<evidence type="ECO:0000256" key="3">
    <source>
        <dbReference type="ARBA" id="ARBA00023015"/>
    </source>
</evidence>
<sequence length="387" mass="43513">MSIPESLDSAPGESFLNPREEPYRSRTDQKPSSKFDVSPSSEPWPSLSTSTVGQEAHAPDLDSFENGWNLPNETTGELVELFFDNVQSWLPIIYRPSFDEKFMRLEAPTKTVVNGQSIDPAEVFMITSMFAIAARFSTSPFFKDIAPPDRGDVFATRAATIKDGIIKTIDEPSLEFVKGLVILAFYHFAAGQLAPGSVLTSVCVRFAYDLSLDEVDEDQINDDGTLNDDSLDDVDAWVRREELRRLWWSIWELDTFVATLSRQPYGIERGEMKVFLPVSDHQWVSRTPIRSSPVAYRPDTVWKSLQGSPNQAARAWFLVTNYLMSCIAHAGRQPSRISPDTRAGLESALCCLKLSLPTEFQLRSLYIGQKNFPEGNWIISTHLMILA</sequence>
<evidence type="ECO:0000256" key="1">
    <source>
        <dbReference type="ARBA" id="ARBA00004123"/>
    </source>
</evidence>
<dbReference type="EMBL" id="KN847480">
    <property type="protein sequence ID" value="KIX02155.1"/>
    <property type="molecule type" value="Genomic_DNA"/>
</dbReference>
<name>A0A0D2IZV2_9EURO</name>
<keyword evidence="4" id="KW-0804">Transcription</keyword>
<keyword evidence="3" id="KW-0805">Transcription regulation</keyword>
<keyword evidence="5" id="KW-0539">Nucleus</keyword>
<dbReference type="AlphaFoldDB" id="A0A0D2IZV2"/>
<dbReference type="CDD" id="cd12148">
    <property type="entry name" value="fungal_TF_MHR"/>
    <property type="match status" value="1"/>
</dbReference>
<organism evidence="8 9">
    <name type="scientific">Rhinocladiella mackenziei CBS 650.93</name>
    <dbReference type="NCBI Taxonomy" id="1442369"/>
    <lineage>
        <taxon>Eukaryota</taxon>
        <taxon>Fungi</taxon>
        <taxon>Dikarya</taxon>
        <taxon>Ascomycota</taxon>
        <taxon>Pezizomycotina</taxon>
        <taxon>Eurotiomycetes</taxon>
        <taxon>Chaetothyriomycetidae</taxon>
        <taxon>Chaetothyriales</taxon>
        <taxon>Herpotrichiellaceae</taxon>
        <taxon>Rhinocladiella</taxon>
    </lineage>
</organism>
<feature type="compositionally biased region" description="Basic and acidic residues" evidence="6">
    <location>
        <begin position="18"/>
        <end position="33"/>
    </location>
</feature>
<dbReference type="RefSeq" id="XP_013269291.1">
    <property type="nucleotide sequence ID" value="XM_013413837.1"/>
</dbReference>
<evidence type="ECO:0000256" key="4">
    <source>
        <dbReference type="ARBA" id="ARBA00023163"/>
    </source>
</evidence>
<evidence type="ECO:0000256" key="5">
    <source>
        <dbReference type="ARBA" id="ARBA00023242"/>
    </source>
</evidence>
<dbReference type="GO" id="GO:0000981">
    <property type="term" value="F:DNA-binding transcription factor activity, RNA polymerase II-specific"/>
    <property type="evidence" value="ECO:0007669"/>
    <property type="project" value="InterPro"/>
</dbReference>
<gene>
    <name evidence="8" type="ORF">Z518_08094</name>
</gene>
<dbReference type="GO" id="GO:0003677">
    <property type="term" value="F:DNA binding"/>
    <property type="evidence" value="ECO:0007669"/>
    <property type="project" value="InterPro"/>
</dbReference>
<comment type="subcellular location">
    <subcellularLocation>
        <location evidence="1">Nucleus</location>
    </subcellularLocation>
</comment>
<dbReference type="InterPro" id="IPR050815">
    <property type="entry name" value="TF_fung"/>
</dbReference>
<evidence type="ECO:0000256" key="6">
    <source>
        <dbReference type="SAM" id="MobiDB-lite"/>
    </source>
</evidence>
<evidence type="ECO:0000313" key="8">
    <source>
        <dbReference type="EMBL" id="KIX02155.1"/>
    </source>
</evidence>
<evidence type="ECO:0000259" key="7">
    <source>
        <dbReference type="SMART" id="SM00906"/>
    </source>
</evidence>
<protein>
    <recommendedName>
        <fullName evidence="7">Xylanolytic transcriptional activator regulatory domain-containing protein</fullName>
    </recommendedName>
</protein>
<accession>A0A0D2IZV2</accession>
<dbReference type="OrthoDB" id="3862662at2759"/>
<keyword evidence="9" id="KW-1185">Reference proteome</keyword>
<dbReference type="GO" id="GO:0008270">
    <property type="term" value="F:zinc ion binding"/>
    <property type="evidence" value="ECO:0007669"/>
    <property type="project" value="InterPro"/>
</dbReference>
<dbReference type="PANTHER" id="PTHR47338">
    <property type="entry name" value="ZN(II)2CYS6 TRANSCRIPTION FACTOR (EUROFUNG)-RELATED"/>
    <property type="match status" value="1"/>
</dbReference>
<dbReference type="Pfam" id="PF04082">
    <property type="entry name" value="Fungal_trans"/>
    <property type="match status" value="1"/>
</dbReference>
<feature type="domain" description="Xylanolytic transcriptional activator regulatory" evidence="7">
    <location>
        <begin position="196"/>
        <end position="283"/>
    </location>
</feature>
<dbReference type="InterPro" id="IPR007219">
    <property type="entry name" value="XnlR_reg_dom"/>
</dbReference>
<dbReference type="GeneID" id="25296165"/>
<dbReference type="VEuPathDB" id="FungiDB:Z518_08094"/>
<evidence type="ECO:0000313" key="9">
    <source>
        <dbReference type="Proteomes" id="UP000053617"/>
    </source>
</evidence>
<reference evidence="8 9" key="1">
    <citation type="submission" date="2015-01" db="EMBL/GenBank/DDBJ databases">
        <title>The Genome Sequence of Rhinocladiella mackenzie CBS 650.93.</title>
        <authorList>
            <consortium name="The Broad Institute Genomics Platform"/>
            <person name="Cuomo C."/>
            <person name="de Hoog S."/>
            <person name="Gorbushina A."/>
            <person name="Stielow B."/>
            <person name="Teixiera M."/>
            <person name="Abouelleil A."/>
            <person name="Chapman S.B."/>
            <person name="Priest M."/>
            <person name="Young S.K."/>
            <person name="Wortman J."/>
            <person name="Nusbaum C."/>
            <person name="Birren B."/>
        </authorList>
    </citation>
    <scope>NUCLEOTIDE SEQUENCE [LARGE SCALE GENOMIC DNA]</scope>
    <source>
        <strain evidence="8 9">CBS 650.93</strain>
    </source>
</reference>
<feature type="region of interest" description="Disordered" evidence="6">
    <location>
        <begin position="1"/>
        <end position="69"/>
    </location>
</feature>